<keyword evidence="1" id="KW-0449">Lipoprotein</keyword>
<dbReference type="PROSITE" id="PS51257">
    <property type="entry name" value="PROKAR_LIPOPROTEIN"/>
    <property type="match status" value="1"/>
</dbReference>
<name>A0A3M3XJE9_PSEFL</name>
<organism evidence="1 2">
    <name type="scientific">Pseudomonas fluorescens</name>
    <dbReference type="NCBI Taxonomy" id="294"/>
    <lineage>
        <taxon>Bacteria</taxon>
        <taxon>Pseudomonadati</taxon>
        <taxon>Pseudomonadota</taxon>
        <taxon>Gammaproteobacteria</taxon>
        <taxon>Pseudomonadales</taxon>
        <taxon>Pseudomonadaceae</taxon>
        <taxon>Pseudomonas</taxon>
    </lineage>
</organism>
<sequence>MKNNAMCTRSLLLSFCAVLLVGCTGRGFQPPPPEFTNWKKAGMSEKDVKSAMTACGYINLTGTGDTTPIDQVLTQFYCMKDAGFKRTDNIDLCKEGRIGESPVCEGRR</sequence>
<dbReference type="EMBL" id="LS483372">
    <property type="protein sequence ID" value="SQF93846.1"/>
    <property type="molecule type" value="Genomic_DNA"/>
</dbReference>
<reference evidence="1 2" key="1">
    <citation type="submission" date="2018-06" db="EMBL/GenBank/DDBJ databases">
        <authorList>
            <consortium name="Pathogen Informatics"/>
            <person name="Doyle S."/>
        </authorList>
    </citation>
    <scope>NUCLEOTIDE SEQUENCE [LARGE SCALE GENOMIC DNA]</scope>
    <source>
        <strain evidence="1 2">NCTC10038</strain>
    </source>
</reference>
<evidence type="ECO:0000313" key="2">
    <source>
        <dbReference type="Proteomes" id="UP000248640"/>
    </source>
</evidence>
<proteinExistence type="predicted"/>
<gene>
    <name evidence="1" type="ORF">NCTC10038_05015</name>
</gene>
<dbReference type="AlphaFoldDB" id="A0A3M3XJE9"/>
<accession>A0A3M3XJE9</accession>
<protein>
    <submittedName>
        <fullName evidence="1">Lipoprotein</fullName>
    </submittedName>
</protein>
<evidence type="ECO:0000313" key="1">
    <source>
        <dbReference type="EMBL" id="SQF93846.1"/>
    </source>
</evidence>
<dbReference type="Proteomes" id="UP000248640">
    <property type="component" value="Chromosome 1"/>
</dbReference>